<feature type="transmembrane region" description="Helical" evidence="2">
    <location>
        <begin position="25"/>
        <end position="47"/>
    </location>
</feature>
<feature type="region of interest" description="Disordered" evidence="1">
    <location>
        <begin position="65"/>
        <end position="252"/>
    </location>
</feature>
<feature type="compositionally biased region" description="Polar residues" evidence="1">
    <location>
        <begin position="102"/>
        <end position="111"/>
    </location>
</feature>
<evidence type="ECO:0000313" key="3">
    <source>
        <dbReference type="EMBL" id="CAA9469613.1"/>
    </source>
</evidence>
<evidence type="ECO:0000256" key="1">
    <source>
        <dbReference type="SAM" id="MobiDB-lite"/>
    </source>
</evidence>
<proteinExistence type="predicted"/>
<reference evidence="3" key="1">
    <citation type="submission" date="2020-02" db="EMBL/GenBank/DDBJ databases">
        <authorList>
            <person name="Meier V. D."/>
        </authorList>
    </citation>
    <scope>NUCLEOTIDE SEQUENCE</scope>
    <source>
        <strain evidence="3">AVDCRST_MAG12</strain>
    </source>
</reference>
<sequence>MGDVAARISALWRGLFDALVRDNKVLPPVLALLALLLFAWVVAGLFMGGPEDDGVSSGNAELVQSRDQNAAADAPEVEDRDTDSYAAYRNKDPFRQLLAPASDSTGESTSGAEPGGDTTPPPGSAPPEDTAGPGGGQGTVGGGDRSRRDSDGDGLTNREEQRLGQDPRNPDTDGDSIPDGQDDADGDGISDGEQGGQGGSGTGGPGTGGGQGGGGNPGGGAGGAGGSGGGGSGGGSGSDEDLFDSGGTLSPR</sequence>
<keyword evidence="2" id="KW-1133">Transmembrane helix</keyword>
<feature type="compositionally biased region" description="Basic and acidic residues" evidence="1">
    <location>
        <begin position="144"/>
        <end position="171"/>
    </location>
</feature>
<dbReference type="AlphaFoldDB" id="A0A6J4RBP7"/>
<feature type="compositionally biased region" description="Gly residues" evidence="1">
    <location>
        <begin position="132"/>
        <end position="143"/>
    </location>
</feature>
<gene>
    <name evidence="3" type="ORF">AVDCRST_MAG12-662</name>
</gene>
<dbReference type="EMBL" id="CADCVK010000111">
    <property type="protein sequence ID" value="CAA9469613.1"/>
    <property type="molecule type" value="Genomic_DNA"/>
</dbReference>
<protein>
    <submittedName>
        <fullName evidence="3">Phage tail protein and peptidase (ACLAME 17)</fullName>
    </submittedName>
</protein>
<accession>A0A6J4RBP7</accession>
<keyword evidence="2" id="KW-0472">Membrane</keyword>
<feature type="compositionally biased region" description="Gly residues" evidence="1">
    <location>
        <begin position="193"/>
        <end position="237"/>
    </location>
</feature>
<feature type="compositionally biased region" description="Acidic residues" evidence="1">
    <location>
        <begin position="172"/>
        <end position="190"/>
    </location>
</feature>
<organism evidence="3">
    <name type="scientific">uncultured Rubrobacteraceae bacterium</name>
    <dbReference type="NCBI Taxonomy" id="349277"/>
    <lineage>
        <taxon>Bacteria</taxon>
        <taxon>Bacillati</taxon>
        <taxon>Actinomycetota</taxon>
        <taxon>Rubrobacteria</taxon>
        <taxon>Rubrobacterales</taxon>
        <taxon>Rubrobacteraceae</taxon>
        <taxon>environmental samples</taxon>
    </lineage>
</organism>
<name>A0A6J4RBP7_9ACTN</name>
<evidence type="ECO:0000256" key="2">
    <source>
        <dbReference type="SAM" id="Phobius"/>
    </source>
</evidence>
<keyword evidence="2" id="KW-0812">Transmembrane</keyword>